<proteinExistence type="predicted"/>
<name>A0A076G7T9_BPMCO</name>
<dbReference type="Proteomes" id="UP000028668">
    <property type="component" value="Segment"/>
</dbReference>
<evidence type="ECO:0000313" key="2">
    <source>
        <dbReference type="Proteomes" id="UP000028668"/>
    </source>
</evidence>
<dbReference type="InterPro" id="IPR045677">
    <property type="entry name" value="DUF6197"/>
</dbReference>
<protein>
    <submittedName>
        <fullName evidence="1">Uncharacterized protein</fullName>
    </submittedName>
</protein>
<organism evidence="1 2">
    <name type="scientific">Mycobacterium phage YungJamal</name>
    <dbReference type="NCBI Taxonomy" id="1505226"/>
    <lineage>
        <taxon>Viruses</taxon>
        <taxon>Duplodnaviria</taxon>
        <taxon>Heunggongvirae</taxon>
        <taxon>Uroviricota</taxon>
        <taxon>Caudoviricetes</taxon>
        <taxon>Corndogvirus</taxon>
        <taxon>Mycobacterium phage Corndog</taxon>
    </lineage>
</organism>
<sequence>MRSCICGHRAVDHWVAETLDGEEVLTSCRHCDCEQYAEDDTLLPSELLAAAERYLDEHGWVQERETARAGEVCALMALRSAALATRTPAVITAEASRALEEVAQELYSRPISIPMFNDLHCVDEHDARNWISKARIRLEEVGR</sequence>
<dbReference type="EMBL" id="KJ829260">
    <property type="protein sequence ID" value="AII28322.1"/>
    <property type="molecule type" value="Genomic_DNA"/>
</dbReference>
<accession>A0A076G7T9</accession>
<evidence type="ECO:0000313" key="1">
    <source>
        <dbReference type="EMBL" id="AII28322.1"/>
    </source>
</evidence>
<dbReference type="Pfam" id="PF19698">
    <property type="entry name" value="DUF6197"/>
    <property type="match status" value="1"/>
</dbReference>
<reference evidence="1" key="1">
    <citation type="submission" date="2014-05" db="EMBL/GenBank/DDBJ databases">
        <authorList>
            <person name="Pacey E."/>
            <person name="Bowman C.A."/>
            <person name="Russell D.A."/>
            <person name="Pope W.H."/>
            <person name="Jacobs-Sera D."/>
            <person name="Hendrix R.W."/>
            <person name="Hatfull G.F."/>
        </authorList>
    </citation>
    <scope>NUCLEOTIDE SEQUENCE [LARGE SCALE GENOMIC DNA]</scope>
</reference>
<gene>
    <name evidence="1" type="primary">83</name>
    <name evidence="1" type="ORF">PBI_YUNGJAMAL_83</name>
</gene>